<dbReference type="EMBL" id="NPIC01000001">
    <property type="protein sequence ID" value="RDL40085.1"/>
    <property type="molecule type" value="Genomic_DNA"/>
</dbReference>
<dbReference type="AlphaFoldDB" id="A0A370TX34"/>
<evidence type="ECO:0000313" key="2">
    <source>
        <dbReference type="EMBL" id="RDL40085.1"/>
    </source>
</evidence>
<evidence type="ECO:0000256" key="1">
    <source>
        <dbReference type="SAM" id="SignalP"/>
    </source>
</evidence>
<dbReference type="GeneID" id="43592913"/>
<reference evidence="2 3" key="1">
    <citation type="journal article" date="2018" name="IMA Fungus">
        <title>IMA Genome-F 9: Draft genome sequence of Annulohypoxylon stygium, Aspergillus mulundensis, Berkeleyomyces basicola (syn. Thielaviopsis basicola), Ceratocystis smalleyi, two Cercospora beticola strains, Coleophoma cylindrospora, Fusarium fracticaudum, Phialophora cf. hyalina, and Morchella septimelata.</title>
        <authorList>
            <person name="Wingfield B.D."/>
            <person name="Bills G.F."/>
            <person name="Dong Y."/>
            <person name="Huang W."/>
            <person name="Nel W.J."/>
            <person name="Swalarsk-Parry B.S."/>
            <person name="Vaghefi N."/>
            <person name="Wilken P.M."/>
            <person name="An Z."/>
            <person name="de Beer Z.W."/>
            <person name="De Vos L."/>
            <person name="Chen L."/>
            <person name="Duong T.A."/>
            <person name="Gao Y."/>
            <person name="Hammerbacher A."/>
            <person name="Kikkert J.R."/>
            <person name="Li Y."/>
            <person name="Li H."/>
            <person name="Li K."/>
            <person name="Li Q."/>
            <person name="Liu X."/>
            <person name="Ma X."/>
            <person name="Naidoo K."/>
            <person name="Pethybridge S.J."/>
            <person name="Sun J."/>
            <person name="Steenkamp E.T."/>
            <person name="van der Nest M.A."/>
            <person name="van Wyk S."/>
            <person name="Wingfield M.J."/>
            <person name="Xiong C."/>
            <person name="Yue Q."/>
            <person name="Zhang X."/>
        </authorList>
    </citation>
    <scope>NUCLEOTIDE SEQUENCE [LARGE SCALE GENOMIC DNA]</scope>
    <source>
        <strain evidence="2 3">BP 5553</strain>
    </source>
</reference>
<feature type="chain" id="PRO_5017026217" evidence="1">
    <location>
        <begin position="22"/>
        <end position="326"/>
    </location>
</feature>
<dbReference type="Proteomes" id="UP000254866">
    <property type="component" value="Unassembled WGS sequence"/>
</dbReference>
<feature type="signal peptide" evidence="1">
    <location>
        <begin position="1"/>
        <end position="21"/>
    </location>
</feature>
<name>A0A370TX34_9HELO</name>
<comment type="caution">
    <text evidence="2">The sequence shown here is derived from an EMBL/GenBank/DDBJ whole genome shotgun (WGS) entry which is preliminary data.</text>
</comment>
<evidence type="ECO:0000313" key="3">
    <source>
        <dbReference type="Proteomes" id="UP000254866"/>
    </source>
</evidence>
<gene>
    <name evidence="2" type="ORF">BP5553_00064</name>
</gene>
<proteinExistence type="predicted"/>
<accession>A0A370TX34</accession>
<sequence>MYAFRLLSTLGFFAIIRDVAANSPSPLPSSQPPLDSGQLLSNSNSIQYFCILDGIFTANATIAAKGCNTTQTTLPHWLANLYIGSVQNGTQSFDHNPWDFVVQTIVSLDGDFSNLKLWDLNFASAGLFDKTGNSEGEFDVLGGVDMLNLAHNAPGSPQIEKIEVGGTPGYRASGDQSGYVGNSSYQNAVRVASADLEPTCSSFYQWFHWDNTNNWNWTLSFTNNTANVSIFTSQPVGTLNVGATCQRMLNNSQQGDLGAWPVFRGDAIELWTNGTEPAFHSWNTSQTSSTTSSPKSPSTAVVFSSPPLQAVVIFFLLGQIGSWILL</sequence>
<organism evidence="2 3">
    <name type="scientific">Venustampulla echinocandica</name>
    <dbReference type="NCBI Taxonomy" id="2656787"/>
    <lineage>
        <taxon>Eukaryota</taxon>
        <taxon>Fungi</taxon>
        <taxon>Dikarya</taxon>
        <taxon>Ascomycota</taxon>
        <taxon>Pezizomycotina</taxon>
        <taxon>Leotiomycetes</taxon>
        <taxon>Helotiales</taxon>
        <taxon>Pleuroascaceae</taxon>
        <taxon>Venustampulla</taxon>
    </lineage>
</organism>
<keyword evidence="3" id="KW-1185">Reference proteome</keyword>
<keyword evidence="1" id="KW-0732">Signal</keyword>
<protein>
    <submittedName>
        <fullName evidence="2">Uncharacterized protein</fullName>
    </submittedName>
</protein>
<dbReference type="RefSeq" id="XP_031872741.1">
    <property type="nucleotide sequence ID" value="XM_032008687.1"/>
</dbReference>